<keyword evidence="2 5" id="KW-0812">Transmembrane</keyword>
<sequence length="401" mass="45525">MRNTYVLVIILIVIIKVSTDEQCCLPNAYLDTGVCSDGSNITLDCSRDSYLLTSADGELAIEEGILHIMGEDGNYTIPKNRFCIGVDATTKKKTALVCFDEDSSYSEKIGYMKIYSVCLLISDLFLVITLAVYIAFPTLRDLQGKSLMAFTACLCLGYFLLAVMQLEYFGFNVPTGFCLLMGFILYYMLMSAFFWLSIISFNIWKSASWQITWSDSQLQIVYIAIGFGSPAIFLIAAILAHHTPGTHIKPDFSKSCWFSGKSETWAYFYGPIGILLCSNIVFFTLTVIRLWNDYKDSNPGTRIQVLRFKCLLYLKVFLTMGLSWIFEIGSYIFELDIWYATDIINCLQGVIIFIVMVATRRRVIRLMASSGWFGYCCNKNWQTINDEESENEIQAEQIQLS</sequence>
<evidence type="ECO:0000256" key="6">
    <source>
        <dbReference type="SAM" id="SignalP"/>
    </source>
</evidence>
<feature type="domain" description="G-protein coupled receptors family 2 profile 2" evidence="7">
    <location>
        <begin position="111"/>
        <end position="360"/>
    </location>
</feature>
<dbReference type="InterPro" id="IPR000832">
    <property type="entry name" value="GPCR_2_secretin-like"/>
</dbReference>
<organism evidence="8">
    <name type="scientific">Panstrongylus lignarius</name>
    <dbReference type="NCBI Taxonomy" id="156445"/>
    <lineage>
        <taxon>Eukaryota</taxon>
        <taxon>Metazoa</taxon>
        <taxon>Ecdysozoa</taxon>
        <taxon>Arthropoda</taxon>
        <taxon>Hexapoda</taxon>
        <taxon>Insecta</taxon>
        <taxon>Pterygota</taxon>
        <taxon>Neoptera</taxon>
        <taxon>Paraneoptera</taxon>
        <taxon>Hemiptera</taxon>
        <taxon>Heteroptera</taxon>
        <taxon>Panheteroptera</taxon>
        <taxon>Cimicomorpha</taxon>
        <taxon>Reduviidae</taxon>
        <taxon>Triatominae</taxon>
        <taxon>Panstrongylus</taxon>
    </lineage>
</organism>
<evidence type="ECO:0000313" key="8">
    <source>
        <dbReference type="EMBL" id="JAW10537.1"/>
    </source>
</evidence>
<feature type="transmembrane region" description="Helical" evidence="5">
    <location>
        <begin position="339"/>
        <end position="359"/>
    </location>
</feature>
<feature type="transmembrane region" description="Helical" evidence="5">
    <location>
        <begin position="147"/>
        <end position="168"/>
    </location>
</feature>
<dbReference type="PANTHER" id="PTHR46953:SF1">
    <property type="entry name" value="G-PROTEIN COUPLED RECEPTOR MTH-LIKE 1-RELATED"/>
    <property type="match status" value="1"/>
</dbReference>
<dbReference type="GO" id="GO:0007166">
    <property type="term" value="P:cell surface receptor signaling pathway"/>
    <property type="evidence" value="ECO:0007669"/>
    <property type="project" value="InterPro"/>
</dbReference>
<dbReference type="PROSITE" id="PS50261">
    <property type="entry name" value="G_PROTEIN_RECEP_F2_4"/>
    <property type="match status" value="1"/>
</dbReference>
<evidence type="ECO:0000256" key="5">
    <source>
        <dbReference type="SAM" id="Phobius"/>
    </source>
</evidence>
<dbReference type="PANTHER" id="PTHR46953">
    <property type="entry name" value="G-PROTEIN COUPLED RECEPTOR MTH-LIKE 1-RELATED"/>
    <property type="match status" value="1"/>
</dbReference>
<dbReference type="CDD" id="cd15039">
    <property type="entry name" value="7tmB3_Methuselah-like"/>
    <property type="match status" value="1"/>
</dbReference>
<keyword evidence="3 5" id="KW-1133">Transmembrane helix</keyword>
<keyword evidence="8" id="KW-0675">Receptor</keyword>
<feature type="transmembrane region" description="Helical" evidence="5">
    <location>
        <begin position="220"/>
        <end position="240"/>
    </location>
</feature>
<dbReference type="EMBL" id="GFTR01005889">
    <property type="protein sequence ID" value="JAW10537.1"/>
    <property type="molecule type" value="Transcribed_RNA"/>
</dbReference>
<dbReference type="Pfam" id="PF00002">
    <property type="entry name" value="7tm_2"/>
    <property type="match status" value="1"/>
</dbReference>
<feature type="signal peptide" evidence="6">
    <location>
        <begin position="1"/>
        <end position="19"/>
    </location>
</feature>
<dbReference type="Gene3D" id="1.20.1070.10">
    <property type="entry name" value="Rhodopsin 7-helix transmembrane proteins"/>
    <property type="match status" value="1"/>
</dbReference>
<accession>A0A224XDM6</accession>
<protein>
    <submittedName>
        <fullName evidence="8">Putative g-protein coupled receptor mth2</fullName>
    </submittedName>
</protein>
<dbReference type="GO" id="GO:0004930">
    <property type="term" value="F:G protein-coupled receptor activity"/>
    <property type="evidence" value="ECO:0007669"/>
    <property type="project" value="InterPro"/>
</dbReference>
<evidence type="ECO:0000256" key="4">
    <source>
        <dbReference type="ARBA" id="ARBA00023136"/>
    </source>
</evidence>
<dbReference type="InterPro" id="IPR052808">
    <property type="entry name" value="GPCR_Mth-like"/>
</dbReference>
<keyword evidence="4 5" id="KW-0472">Membrane</keyword>
<dbReference type="AlphaFoldDB" id="A0A224XDM6"/>
<feature type="transmembrane region" description="Helical" evidence="5">
    <location>
        <begin position="267"/>
        <end position="291"/>
    </location>
</feature>
<feature type="transmembrane region" description="Helical" evidence="5">
    <location>
        <begin position="174"/>
        <end position="199"/>
    </location>
</feature>
<comment type="subcellular location">
    <subcellularLocation>
        <location evidence="1">Membrane</location>
        <topology evidence="1">Multi-pass membrane protein</topology>
    </subcellularLocation>
</comment>
<feature type="transmembrane region" description="Helical" evidence="5">
    <location>
        <begin position="114"/>
        <end position="135"/>
    </location>
</feature>
<evidence type="ECO:0000256" key="2">
    <source>
        <dbReference type="ARBA" id="ARBA00022692"/>
    </source>
</evidence>
<proteinExistence type="predicted"/>
<evidence type="ECO:0000256" key="3">
    <source>
        <dbReference type="ARBA" id="ARBA00022989"/>
    </source>
</evidence>
<reference evidence="8" key="1">
    <citation type="journal article" date="2018" name="PLoS Negl. Trop. Dis.">
        <title>An insight into the salivary gland and fat body transcriptome of Panstrongylus lignarius (Hemiptera: Heteroptera), the main vector of Chagas disease in Peru.</title>
        <authorList>
            <person name="Nevoa J.C."/>
            <person name="Mendes M.T."/>
            <person name="da Silva M.V."/>
            <person name="Soares S.C."/>
            <person name="Oliveira C.J.F."/>
            <person name="Ribeiro J.M.C."/>
        </authorList>
    </citation>
    <scope>NUCLEOTIDE SEQUENCE</scope>
</reference>
<dbReference type="GO" id="GO:0016020">
    <property type="term" value="C:membrane"/>
    <property type="evidence" value="ECO:0007669"/>
    <property type="project" value="UniProtKB-SubCell"/>
</dbReference>
<evidence type="ECO:0000256" key="1">
    <source>
        <dbReference type="ARBA" id="ARBA00004141"/>
    </source>
</evidence>
<feature type="transmembrane region" description="Helical" evidence="5">
    <location>
        <begin position="312"/>
        <end position="333"/>
    </location>
</feature>
<feature type="chain" id="PRO_5012262572" evidence="6">
    <location>
        <begin position="20"/>
        <end position="401"/>
    </location>
</feature>
<name>A0A224XDM6_9HEMI</name>
<keyword evidence="6" id="KW-0732">Signal</keyword>
<evidence type="ECO:0000259" key="7">
    <source>
        <dbReference type="PROSITE" id="PS50261"/>
    </source>
</evidence>
<dbReference type="InterPro" id="IPR017981">
    <property type="entry name" value="GPCR_2-like_7TM"/>
</dbReference>